<sequence length="70" mass="7476">METSLEDGGRGTSSVSASDDPNPNPNPGPPATNVTPSRVVTPITTTPATTPRNKTLFQGFEWYCPADYKH</sequence>
<feature type="region of interest" description="Disordered" evidence="1">
    <location>
        <begin position="1"/>
        <end position="52"/>
    </location>
</feature>
<dbReference type="HOGENOM" id="CLU_2757785_0_0_1"/>
<reference evidence="3" key="1">
    <citation type="journal article" date="2013" name="Genome Announc.">
        <title>Draft genome sequence of the grapevine dieback fungus Eutypa lata UCR-EL1.</title>
        <authorList>
            <person name="Blanco-Ulate B."/>
            <person name="Rolshausen P.E."/>
            <person name="Cantu D."/>
        </authorList>
    </citation>
    <scope>NUCLEOTIDE SEQUENCE [LARGE SCALE GENOMIC DNA]</scope>
    <source>
        <strain evidence="3">UCR-EL1</strain>
    </source>
</reference>
<dbReference type="EMBL" id="KB706715">
    <property type="protein sequence ID" value="EMR66068.1"/>
    <property type="molecule type" value="Genomic_DNA"/>
</dbReference>
<feature type="compositionally biased region" description="Low complexity" evidence="1">
    <location>
        <begin position="31"/>
        <end position="51"/>
    </location>
</feature>
<gene>
    <name evidence="2" type="ORF">UCREL1_6950</name>
</gene>
<dbReference type="AlphaFoldDB" id="M7SNQ7"/>
<evidence type="ECO:0000313" key="2">
    <source>
        <dbReference type="EMBL" id="EMR66068.1"/>
    </source>
</evidence>
<evidence type="ECO:0000256" key="1">
    <source>
        <dbReference type="SAM" id="MobiDB-lite"/>
    </source>
</evidence>
<accession>M7SNQ7</accession>
<dbReference type="KEGG" id="ela:UCREL1_6950"/>
<organism evidence="2 3">
    <name type="scientific">Eutypa lata (strain UCR-EL1)</name>
    <name type="common">Grapevine dieback disease fungus</name>
    <name type="synonym">Eutypa armeniacae</name>
    <dbReference type="NCBI Taxonomy" id="1287681"/>
    <lineage>
        <taxon>Eukaryota</taxon>
        <taxon>Fungi</taxon>
        <taxon>Dikarya</taxon>
        <taxon>Ascomycota</taxon>
        <taxon>Pezizomycotina</taxon>
        <taxon>Sordariomycetes</taxon>
        <taxon>Xylariomycetidae</taxon>
        <taxon>Xylariales</taxon>
        <taxon>Diatrypaceae</taxon>
        <taxon>Eutypa</taxon>
    </lineage>
</organism>
<evidence type="ECO:0000313" key="3">
    <source>
        <dbReference type="Proteomes" id="UP000012174"/>
    </source>
</evidence>
<name>M7SNQ7_EUTLA</name>
<keyword evidence="3" id="KW-1185">Reference proteome</keyword>
<protein>
    <submittedName>
        <fullName evidence="2">Uncharacterized protein</fullName>
    </submittedName>
</protein>
<proteinExistence type="predicted"/>
<dbReference type="Proteomes" id="UP000012174">
    <property type="component" value="Unassembled WGS sequence"/>
</dbReference>